<organism evidence="2 3">
    <name type="scientific">Tenacibaculum tangerinum</name>
    <dbReference type="NCBI Taxonomy" id="3038772"/>
    <lineage>
        <taxon>Bacteria</taxon>
        <taxon>Pseudomonadati</taxon>
        <taxon>Bacteroidota</taxon>
        <taxon>Flavobacteriia</taxon>
        <taxon>Flavobacteriales</taxon>
        <taxon>Flavobacteriaceae</taxon>
        <taxon>Tenacibaculum</taxon>
    </lineage>
</organism>
<dbReference type="Proteomes" id="UP001232001">
    <property type="component" value="Chromosome"/>
</dbReference>
<accession>A0ABY8KYD0</accession>
<gene>
    <name evidence="2" type="ORF">P8625_08955</name>
</gene>
<evidence type="ECO:0000313" key="2">
    <source>
        <dbReference type="EMBL" id="WGH74247.1"/>
    </source>
</evidence>
<protein>
    <submittedName>
        <fullName evidence="2">Uncharacterized protein</fullName>
    </submittedName>
</protein>
<name>A0ABY8KYD0_9FLAO</name>
<keyword evidence="3" id="KW-1185">Reference proteome</keyword>
<evidence type="ECO:0000313" key="3">
    <source>
        <dbReference type="Proteomes" id="UP001232001"/>
    </source>
</evidence>
<dbReference type="RefSeq" id="WP_279650128.1">
    <property type="nucleotide sequence ID" value="NZ_CP122539.1"/>
</dbReference>
<reference evidence="2 3" key="1">
    <citation type="submission" date="2023-04" db="EMBL/GenBank/DDBJ databases">
        <title>Tenacibaculum tangerinum sp. nov., isolated from sea tidal flat of South Korea.</title>
        <authorList>
            <person name="Lee S.H."/>
            <person name="Kim J.-J."/>
        </authorList>
    </citation>
    <scope>NUCLEOTIDE SEQUENCE [LARGE SCALE GENOMIC DNA]</scope>
    <source>
        <strain evidence="2 3">GRR-S3-23</strain>
    </source>
</reference>
<sequence length="404" mass="45997">MDFKTLLSSGEQTSKSLEEVADFNANLKSLLDEQKQLEDKMAELTGKKEASNTNKKYEHEIKSIDQKKKEERTEEKKRQKSNKKQEDRWKVDIPVQKKTKEPSISIPSKILTKKKKENGFIQAKKTIDASITTIKQRKKKAEKSGIKITKQNKTNLTNTIRKVKEGKDQIEIVQKQLKKSLFSVDQKTKQKTKPVSTLIKKAKKVQNLVIETRKESKKTSSLIANPIQKKEKNTNESFPKLKENKPLKTTMTTVKKAVNTYQNIKQVSPKVISGLQQLSTNAKAISVGNNISKSATLVNKLDNSISKVDQLFNTANKYLNKTTKTVGLIDKKVEIFNTIYNKEKKTANAFDLGFIQNQKSKKEENQNFNVSNKKLSVDINTIKKVKKGIDTLKSSKNKKDSFSF</sequence>
<evidence type="ECO:0000256" key="1">
    <source>
        <dbReference type="SAM" id="MobiDB-lite"/>
    </source>
</evidence>
<feature type="compositionally biased region" description="Basic and acidic residues" evidence="1">
    <location>
        <begin position="41"/>
        <end position="91"/>
    </location>
</feature>
<dbReference type="EMBL" id="CP122539">
    <property type="protein sequence ID" value="WGH74247.1"/>
    <property type="molecule type" value="Genomic_DNA"/>
</dbReference>
<feature type="region of interest" description="Disordered" evidence="1">
    <location>
        <begin position="41"/>
        <end position="110"/>
    </location>
</feature>
<proteinExistence type="predicted"/>